<sequence length="121" mass="13780">MNPHPNITSVRLKCACPPNCICKSSELREWSHLSCSKYSYLSAKGDIFCNQQGCKSYFIKDASFQCQQAKQNSTFYQYKSAAQFIMALAMAIQAADLTLKDNDLIKFTTDINSEVMKRWNL</sequence>
<dbReference type="AlphaFoldDB" id="A0A8S1NN24"/>
<proteinExistence type="predicted"/>
<name>A0A8S1NN24_PARPR</name>
<evidence type="ECO:0000313" key="2">
    <source>
        <dbReference type="Proteomes" id="UP000688137"/>
    </source>
</evidence>
<reference evidence="1" key="1">
    <citation type="submission" date="2021-01" db="EMBL/GenBank/DDBJ databases">
        <authorList>
            <consortium name="Genoscope - CEA"/>
            <person name="William W."/>
        </authorList>
    </citation>
    <scope>NUCLEOTIDE SEQUENCE</scope>
</reference>
<gene>
    <name evidence="1" type="ORF">PPRIM_AZ9-3.1.T0880189</name>
</gene>
<organism evidence="1 2">
    <name type="scientific">Paramecium primaurelia</name>
    <dbReference type="NCBI Taxonomy" id="5886"/>
    <lineage>
        <taxon>Eukaryota</taxon>
        <taxon>Sar</taxon>
        <taxon>Alveolata</taxon>
        <taxon>Ciliophora</taxon>
        <taxon>Intramacronucleata</taxon>
        <taxon>Oligohymenophorea</taxon>
        <taxon>Peniculida</taxon>
        <taxon>Parameciidae</taxon>
        <taxon>Paramecium</taxon>
    </lineage>
</organism>
<accession>A0A8S1NN24</accession>
<protein>
    <submittedName>
        <fullName evidence="1">Uncharacterized protein</fullName>
    </submittedName>
</protein>
<dbReference type="EMBL" id="CAJJDM010000091">
    <property type="protein sequence ID" value="CAD8091661.1"/>
    <property type="molecule type" value="Genomic_DNA"/>
</dbReference>
<evidence type="ECO:0000313" key="1">
    <source>
        <dbReference type="EMBL" id="CAD8091661.1"/>
    </source>
</evidence>
<keyword evidence="2" id="KW-1185">Reference proteome</keyword>
<dbReference type="OMA" id="QVAIRWN"/>
<dbReference type="Proteomes" id="UP000688137">
    <property type="component" value="Unassembled WGS sequence"/>
</dbReference>
<comment type="caution">
    <text evidence="1">The sequence shown here is derived from an EMBL/GenBank/DDBJ whole genome shotgun (WGS) entry which is preliminary data.</text>
</comment>